<accession>A0A195BA09</accession>
<gene>
    <name evidence="1" type="ORF">ALC53_08406</name>
</gene>
<organism evidence="1 2">
    <name type="scientific">Atta colombica</name>
    <dbReference type="NCBI Taxonomy" id="520822"/>
    <lineage>
        <taxon>Eukaryota</taxon>
        <taxon>Metazoa</taxon>
        <taxon>Ecdysozoa</taxon>
        <taxon>Arthropoda</taxon>
        <taxon>Hexapoda</taxon>
        <taxon>Insecta</taxon>
        <taxon>Pterygota</taxon>
        <taxon>Neoptera</taxon>
        <taxon>Endopterygota</taxon>
        <taxon>Hymenoptera</taxon>
        <taxon>Apocrita</taxon>
        <taxon>Aculeata</taxon>
        <taxon>Formicoidea</taxon>
        <taxon>Formicidae</taxon>
        <taxon>Myrmicinae</taxon>
        <taxon>Atta</taxon>
    </lineage>
</organism>
<sequence>MFVIQEFQESFNPEPINVDRVLEWMEEWKKNNM</sequence>
<name>A0A195BA09_9HYME</name>
<dbReference type="EMBL" id="KQ976542">
    <property type="protein sequence ID" value="KYM81065.1"/>
    <property type="molecule type" value="Genomic_DNA"/>
</dbReference>
<proteinExistence type="predicted"/>
<dbReference type="AlphaFoldDB" id="A0A195BA09"/>
<keyword evidence="2" id="KW-1185">Reference proteome</keyword>
<protein>
    <submittedName>
        <fullName evidence="1">Uncharacterized protein</fullName>
    </submittedName>
</protein>
<evidence type="ECO:0000313" key="1">
    <source>
        <dbReference type="EMBL" id="KYM81065.1"/>
    </source>
</evidence>
<evidence type="ECO:0000313" key="2">
    <source>
        <dbReference type="Proteomes" id="UP000078540"/>
    </source>
</evidence>
<reference evidence="1 2" key="1">
    <citation type="submission" date="2015-09" db="EMBL/GenBank/DDBJ databases">
        <title>Atta colombica WGS genome.</title>
        <authorList>
            <person name="Nygaard S."/>
            <person name="Hu H."/>
            <person name="Boomsma J."/>
            <person name="Zhang G."/>
        </authorList>
    </citation>
    <scope>NUCLEOTIDE SEQUENCE [LARGE SCALE GENOMIC DNA]</scope>
    <source>
        <strain evidence="1">Treedump-2</strain>
        <tissue evidence="1">Whole body</tissue>
    </source>
</reference>
<dbReference type="Proteomes" id="UP000078540">
    <property type="component" value="Unassembled WGS sequence"/>
</dbReference>